<keyword evidence="2" id="KW-1185">Reference proteome</keyword>
<evidence type="ECO:0000313" key="1">
    <source>
        <dbReference type="EMBL" id="AWV89513.1"/>
    </source>
</evidence>
<dbReference type="AlphaFoldDB" id="A0A2Z4FKM4"/>
<dbReference type="Proteomes" id="UP000249799">
    <property type="component" value="Chromosome"/>
</dbReference>
<protein>
    <submittedName>
        <fullName evidence="1">Uncharacterized protein</fullName>
    </submittedName>
</protein>
<gene>
    <name evidence="1" type="ORF">DN745_09230</name>
</gene>
<dbReference type="OrthoDB" id="5526683at2"/>
<sequence>MELGSVCDTTVEGGYCLIQDCDPGSCPADSACVEFDRNNRLCMALCESDSECRAGFECRKDFNLEGSSVGYCYTPAETSAAPAGTNADAAGDADASSNADAS</sequence>
<evidence type="ECO:0000313" key="2">
    <source>
        <dbReference type="Proteomes" id="UP000249799"/>
    </source>
</evidence>
<proteinExistence type="predicted"/>
<organism evidence="1 2">
    <name type="scientific">Bradymonas sediminis</name>
    <dbReference type="NCBI Taxonomy" id="1548548"/>
    <lineage>
        <taxon>Bacteria</taxon>
        <taxon>Deltaproteobacteria</taxon>
        <taxon>Bradymonadales</taxon>
        <taxon>Bradymonadaceae</taxon>
        <taxon>Bradymonas</taxon>
    </lineage>
</organism>
<dbReference type="EMBL" id="CP030032">
    <property type="protein sequence ID" value="AWV89513.1"/>
    <property type="molecule type" value="Genomic_DNA"/>
</dbReference>
<reference evidence="1 2" key="1">
    <citation type="submission" date="2018-06" db="EMBL/GenBank/DDBJ databases">
        <title>Lujinxingia sediminis gen. nov. sp. nov., a new facultative anaerobic member of the class Deltaproteobacteria, and proposal of Lujinxingaceae fam. nov.</title>
        <authorList>
            <person name="Guo L.-Y."/>
            <person name="Li C.-M."/>
            <person name="Wang S."/>
            <person name="Du Z.-J."/>
        </authorList>
    </citation>
    <scope>NUCLEOTIDE SEQUENCE [LARGE SCALE GENOMIC DNA]</scope>
    <source>
        <strain evidence="1 2">FA350</strain>
    </source>
</reference>
<dbReference type="KEGG" id="bsed:DN745_09230"/>
<name>A0A2Z4FKM4_9DELT</name>
<accession>A0A2Z4FKM4</accession>